<dbReference type="EMBL" id="CAJVPJ010006364">
    <property type="protein sequence ID" value="CAG8668152.1"/>
    <property type="molecule type" value="Genomic_DNA"/>
</dbReference>
<keyword evidence="2" id="KW-1185">Reference proteome</keyword>
<comment type="caution">
    <text evidence="1">The sequence shown here is derived from an EMBL/GenBank/DDBJ whole genome shotgun (WGS) entry which is preliminary data.</text>
</comment>
<accession>A0A9N9HDZ7</accession>
<evidence type="ECO:0000313" key="2">
    <source>
        <dbReference type="Proteomes" id="UP000789572"/>
    </source>
</evidence>
<dbReference type="AlphaFoldDB" id="A0A9N9HDZ7"/>
<organism evidence="1 2">
    <name type="scientific">Paraglomus occultum</name>
    <dbReference type="NCBI Taxonomy" id="144539"/>
    <lineage>
        <taxon>Eukaryota</taxon>
        <taxon>Fungi</taxon>
        <taxon>Fungi incertae sedis</taxon>
        <taxon>Mucoromycota</taxon>
        <taxon>Glomeromycotina</taxon>
        <taxon>Glomeromycetes</taxon>
        <taxon>Paraglomerales</taxon>
        <taxon>Paraglomeraceae</taxon>
        <taxon>Paraglomus</taxon>
    </lineage>
</organism>
<gene>
    <name evidence="1" type="ORF">POCULU_LOCUS10813</name>
</gene>
<reference evidence="1" key="1">
    <citation type="submission" date="2021-06" db="EMBL/GenBank/DDBJ databases">
        <authorList>
            <person name="Kallberg Y."/>
            <person name="Tangrot J."/>
            <person name="Rosling A."/>
        </authorList>
    </citation>
    <scope>NUCLEOTIDE SEQUENCE</scope>
    <source>
        <strain evidence="1">IA702</strain>
    </source>
</reference>
<feature type="non-terminal residue" evidence="1">
    <location>
        <position position="116"/>
    </location>
</feature>
<proteinExistence type="predicted"/>
<evidence type="ECO:0000313" key="1">
    <source>
        <dbReference type="EMBL" id="CAG8668152.1"/>
    </source>
</evidence>
<dbReference type="Proteomes" id="UP000789572">
    <property type="component" value="Unassembled WGS sequence"/>
</dbReference>
<feature type="non-terminal residue" evidence="1">
    <location>
        <position position="1"/>
    </location>
</feature>
<protein>
    <submittedName>
        <fullName evidence="1">1384_t:CDS:1</fullName>
    </submittedName>
</protein>
<name>A0A9N9HDZ7_9GLOM</name>
<sequence>DYGQISDPKSVVPRSACQLSIDSQVCFNSGFFPTLWIAADDIPDCIGIIDCCQVSIWSEPNQEIVGSVNVLIVSRWVPVWNVLDGIVAGSEVVVVMVDDKWLVGDPRDIDEHVGPI</sequence>